<dbReference type="EMBL" id="CP000828">
    <property type="protein sequence ID" value="ABW30452.1"/>
    <property type="molecule type" value="Genomic_DNA"/>
</dbReference>
<dbReference type="KEGG" id="amr:AM1_5499"/>
<accession>B0CD10</accession>
<dbReference type="Proteomes" id="UP000000268">
    <property type="component" value="Chromosome"/>
</dbReference>
<evidence type="ECO:0000313" key="2">
    <source>
        <dbReference type="Proteomes" id="UP000000268"/>
    </source>
</evidence>
<reference evidence="1 2" key="1">
    <citation type="journal article" date="2008" name="Proc. Natl. Acad. Sci. U.S.A.">
        <title>Niche adaptation and genome expansion in the chlorophyll d-producing cyanobacterium Acaryochloris marina.</title>
        <authorList>
            <person name="Swingley W.D."/>
            <person name="Chen M."/>
            <person name="Cheung P.C."/>
            <person name="Conrad A.L."/>
            <person name="Dejesa L.C."/>
            <person name="Hao J."/>
            <person name="Honchak B.M."/>
            <person name="Karbach L.E."/>
            <person name="Kurdoglu A."/>
            <person name="Lahiri S."/>
            <person name="Mastrian S.D."/>
            <person name="Miyashita H."/>
            <person name="Page L."/>
            <person name="Ramakrishna P."/>
            <person name="Satoh S."/>
            <person name="Sattley W.M."/>
            <person name="Shimada Y."/>
            <person name="Taylor H.L."/>
            <person name="Tomo T."/>
            <person name="Tsuchiya T."/>
            <person name="Wang Z.T."/>
            <person name="Raymond J."/>
            <person name="Mimuro M."/>
            <person name="Blankenship R.E."/>
            <person name="Touchman J.W."/>
        </authorList>
    </citation>
    <scope>NUCLEOTIDE SEQUENCE [LARGE SCALE GENOMIC DNA]</scope>
    <source>
        <strain evidence="2">MBIC 11017</strain>
    </source>
</reference>
<keyword evidence="2" id="KW-1185">Reference proteome</keyword>
<dbReference type="AlphaFoldDB" id="B0CD10"/>
<name>B0CD10_ACAM1</name>
<dbReference type="HOGENOM" id="CLU_2985911_0_0_3"/>
<proteinExistence type="predicted"/>
<gene>
    <name evidence="1" type="ordered locus">AM1_5499</name>
</gene>
<organism evidence="1 2">
    <name type="scientific">Acaryochloris marina (strain MBIC 11017)</name>
    <dbReference type="NCBI Taxonomy" id="329726"/>
    <lineage>
        <taxon>Bacteria</taxon>
        <taxon>Bacillati</taxon>
        <taxon>Cyanobacteriota</taxon>
        <taxon>Cyanophyceae</taxon>
        <taxon>Acaryochloridales</taxon>
        <taxon>Acaryochloridaceae</taxon>
        <taxon>Acaryochloris</taxon>
    </lineage>
</organism>
<dbReference type="STRING" id="329726.AM1_5499"/>
<sequence length="57" mass="6280">MNGVHFMSINCQIINHSLQGLVEDVPGKGDILLDTNPEGDRSPYLSESLVSLLDIKR</sequence>
<protein>
    <submittedName>
        <fullName evidence="1">Uncharacterized protein</fullName>
    </submittedName>
</protein>
<evidence type="ECO:0000313" key="1">
    <source>
        <dbReference type="EMBL" id="ABW30452.1"/>
    </source>
</evidence>